<keyword evidence="7" id="KW-0443">Lipid metabolism</keyword>
<name>A0A7J6NQX5_PEROL</name>
<keyword evidence="8 9" id="KW-0472">Membrane</keyword>
<dbReference type="PANTHER" id="PTHR21290">
    <property type="entry name" value="SPHINGOMYELIN SYNTHETASE"/>
    <property type="match status" value="1"/>
</dbReference>
<feature type="transmembrane region" description="Helical" evidence="9">
    <location>
        <begin position="188"/>
        <end position="212"/>
    </location>
</feature>
<dbReference type="OrthoDB" id="422827at2759"/>
<evidence type="ECO:0000256" key="3">
    <source>
        <dbReference type="ARBA" id="ARBA00022679"/>
    </source>
</evidence>
<feature type="transmembrane region" description="Helical" evidence="9">
    <location>
        <begin position="250"/>
        <end position="270"/>
    </location>
</feature>
<dbReference type="GO" id="GO:0033188">
    <property type="term" value="F:sphingomyelin synthase activity"/>
    <property type="evidence" value="ECO:0007669"/>
    <property type="project" value="TreeGrafter"/>
</dbReference>
<protein>
    <submittedName>
        <fullName evidence="11">NF-X1-type zinc finger protein nfxl1</fullName>
    </submittedName>
</protein>
<evidence type="ECO:0000256" key="5">
    <source>
        <dbReference type="ARBA" id="ARBA00022919"/>
    </source>
</evidence>
<feature type="domain" description="Sphingomyelin synthase-like" evidence="10">
    <location>
        <begin position="197"/>
        <end position="265"/>
    </location>
</feature>
<dbReference type="PANTHER" id="PTHR21290:SF62">
    <property type="entry name" value="PHOSPHATIDYLINOSITOL:CERAMIDE INOSITOLPHOSPHOTRANSFERASE 1-RELATED"/>
    <property type="match status" value="1"/>
</dbReference>
<dbReference type="GO" id="GO:0046513">
    <property type="term" value="P:ceramide biosynthetic process"/>
    <property type="evidence" value="ECO:0007669"/>
    <property type="project" value="TreeGrafter"/>
</dbReference>
<comment type="caution">
    <text evidence="11">The sequence shown here is derived from an EMBL/GenBank/DDBJ whole genome shotgun (WGS) entry which is preliminary data.</text>
</comment>
<comment type="similarity">
    <text evidence="2">Belongs to the sphingomyelin synthase family.</text>
</comment>
<dbReference type="EMBL" id="JABANP010000237">
    <property type="protein sequence ID" value="KAF4686056.1"/>
    <property type="molecule type" value="Genomic_DNA"/>
</dbReference>
<evidence type="ECO:0000313" key="11">
    <source>
        <dbReference type="EMBL" id="KAF4686056.1"/>
    </source>
</evidence>
<gene>
    <name evidence="11" type="primary">NFXL1_2</name>
    <name evidence="11" type="ORF">FOZ60_005754</name>
</gene>
<comment type="subcellular location">
    <subcellularLocation>
        <location evidence="1">Membrane</location>
        <topology evidence="1">Multi-pass membrane protein</topology>
    </subcellularLocation>
</comment>
<dbReference type="GO" id="GO:0000139">
    <property type="term" value="C:Golgi membrane"/>
    <property type="evidence" value="ECO:0007669"/>
    <property type="project" value="TreeGrafter"/>
</dbReference>
<dbReference type="Proteomes" id="UP000541610">
    <property type="component" value="Unassembled WGS sequence"/>
</dbReference>
<dbReference type="InterPro" id="IPR025749">
    <property type="entry name" value="Sphingomyelin_synth-like_dom"/>
</dbReference>
<dbReference type="AlphaFoldDB" id="A0A7J6NQX5"/>
<dbReference type="GO" id="GO:0005789">
    <property type="term" value="C:endoplasmic reticulum membrane"/>
    <property type="evidence" value="ECO:0007669"/>
    <property type="project" value="TreeGrafter"/>
</dbReference>
<feature type="transmembrane region" description="Helical" evidence="9">
    <location>
        <begin position="145"/>
        <end position="167"/>
    </location>
</feature>
<evidence type="ECO:0000313" key="12">
    <source>
        <dbReference type="Proteomes" id="UP000541610"/>
    </source>
</evidence>
<feature type="transmembrane region" description="Helical" evidence="9">
    <location>
        <begin position="51"/>
        <end position="69"/>
    </location>
</feature>
<evidence type="ECO:0000256" key="4">
    <source>
        <dbReference type="ARBA" id="ARBA00022692"/>
    </source>
</evidence>
<feature type="transmembrane region" description="Helical" evidence="9">
    <location>
        <begin position="224"/>
        <end position="243"/>
    </location>
</feature>
<evidence type="ECO:0000256" key="8">
    <source>
        <dbReference type="ARBA" id="ARBA00023136"/>
    </source>
</evidence>
<dbReference type="GO" id="GO:0005886">
    <property type="term" value="C:plasma membrane"/>
    <property type="evidence" value="ECO:0007669"/>
    <property type="project" value="TreeGrafter"/>
</dbReference>
<evidence type="ECO:0000256" key="1">
    <source>
        <dbReference type="ARBA" id="ARBA00004141"/>
    </source>
</evidence>
<evidence type="ECO:0000256" key="2">
    <source>
        <dbReference type="ARBA" id="ARBA00005441"/>
    </source>
</evidence>
<reference evidence="11 12" key="1">
    <citation type="submission" date="2020-04" db="EMBL/GenBank/DDBJ databases">
        <title>Perkinsus olseni comparative genomics.</title>
        <authorList>
            <person name="Bogema D.R."/>
        </authorList>
    </citation>
    <scope>NUCLEOTIDE SEQUENCE [LARGE SCALE GENOMIC DNA]</scope>
    <source>
        <strain evidence="11">00978-12</strain>
    </source>
</reference>
<keyword evidence="6 9" id="KW-1133">Transmembrane helix</keyword>
<accession>A0A7J6NQX5</accession>
<feature type="transmembrane region" description="Helical" evidence="9">
    <location>
        <begin position="115"/>
        <end position="133"/>
    </location>
</feature>
<sequence length="346" mass="38838">MVASSSPAAAEPSKGGSLWASFLRRAKSFSRARVDYVRLAWPVEWAVFKKGAWWGILFFIITLLIHNWVHNCVYMLAGRYGVYGPYGRPGNPIVDLLFELFGPEPAEWAPAPGDIILYFTVLMGIGYALRPLLFPFPHRAMNILWRWGVVASLATYARLASFIFTILPGPADHCSEANFDPPTTAGEIFARIFVSGGCSDLIFSGHMLYVITVTCALFRYATNWYIKYFSLILNILQGILIIASRRHNTVDVVVAAYSVPCIWCTFAYFVPNDFEVEVPPEITGQTSRQTPGSEFDAGCSVATADFHPTSGEWLDCCIRFRAGRSSYEYSRTRSYHTMTTSRIEYD</sequence>
<proteinExistence type="inferred from homology"/>
<evidence type="ECO:0000256" key="7">
    <source>
        <dbReference type="ARBA" id="ARBA00023098"/>
    </source>
</evidence>
<evidence type="ECO:0000259" key="10">
    <source>
        <dbReference type="Pfam" id="PF14360"/>
    </source>
</evidence>
<dbReference type="Pfam" id="PF14360">
    <property type="entry name" value="PAP2_C"/>
    <property type="match status" value="1"/>
</dbReference>
<keyword evidence="5" id="KW-0746">Sphingolipid metabolism</keyword>
<evidence type="ECO:0000256" key="6">
    <source>
        <dbReference type="ARBA" id="ARBA00022989"/>
    </source>
</evidence>
<organism evidence="11 12">
    <name type="scientific">Perkinsus olseni</name>
    <name type="common">Perkinsus atlanticus</name>
    <dbReference type="NCBI Taxonomy" id="32597"/>
    <lineage>
        <taxon>Eukaryota</taxon>
        <taxon>Sar</taxon>
        <taxon>Alveolata</taxon>
        <taxon>Perkinsozoa</taxon>
        <taxon>Perkinsea</taxon>
        <taxon>Perkinsida</taxon>
        <taxon>Perkinsidae</taxon>
        <taxon>Perkinsus</taxon>
    </lineage>
</organism>
<evidence type="ECO:0000256" key="9">
    <source>
        <dbReference type="SAM" id="Phobius"/>
    </source>
</evidence>
<dbReference type="InterPro" id="IPR045221">
    <property type="entry name" value="Sphingomyelin_synth-like"/>
</dbReference>
<keyword evidence="3" id="KW-0808">Transferase</keyword>
<dbReference type="GO" id="GO:0047493">
    <property type="term" value="F:ceramide cholinephosphotransferase activity"/>
    <property type="evidence" value="ECO:0007669"/>
    <property type="project" value="TreeGrafter"/>
</dbReference>
<keyword evidence="4 9" id="KW-0812">Transmembrane</keyword>